<evidence type="ECO:0000313" key="1">
    <source>
        <dbReference type="EMBL" id="KAF7256091.1"/>
    </source>
</evidence>
<dbReference type="PANTHER" id="PTHR37984">
    <property type="entry name" value="PROTEIN CBG26694"/>
    <property type="match status" value="1"/>
</dbReference>
<proteinExistence type="predicted"/>
<organism evidence="1 2">
    <name type="scientific">Paragonimus skrjabini miyazakii</name>
    <dbReference type="NCBI Taxonomy" id="59628"/>
    <lineage>
        <taxon>Eukaryota</taxon>
        <taxon>Metazoa</taxon>
        <taxon>Spiralia</taxon>
        <taxon>Lophotrochozoa</taxon>
        <taxon>Platyhelminthes</taxon>
        <taxon>Trematoda</taxon>
        <taxon>Digenea</taxon>
        <taxon>Plagiorchiida</taxon>
        <taxon>Troglotremata</taxon>
        <taxon>Troglotrematidae</taxon>
        <taxon>Paragonimus</taxon>
    </lineage>
</organism>
<reference evidence="1" key="1">
    <citation type="submission" date="2019-07" db="EMBL/GenBank/DDBJ databases">
        <title>Annotation for the trematode Paragonimus miyazaki's.</title>
        <authorList>
            <person name="Choi Y.-J."/>
        </authorList>
    </citation>
    <scope>NUCLEOTIDE SEQUENCE</scope>
    <source>
        <strain evidence="1">Japan</strain>
    </source>
</reference>
<dbReference type="OrthoDB" id="10058156at2759"/>
<protein>
    <submittedName>
        <fullName evidence="1">Uncharacterized protein</fullName>
    </submittedName>
</protein>
<dbReference type="InterPro" id="IPR050951">
    <property type="entry name" value="Retrovirus_Pol_polyprotein"/>
</dbReference>
<comment type="caution">
    <text evidence="1">The sequence shown here is derived from an EMBL/GenBank/DDBJ whole genome shotgun (WGS) entry which is preliminary data.</text>
</comment>
<dbReference type="EMBL" id="JTDE01003402">
    <property type="protein sequence ID" value="KAF7256091.1"/>
    <property type="molecule type" value="Genomic_DNA"/>
</dbReference>
<dbReference type="AlphaFoldDB" id="A0A8S9YSQ6"/>
<gene>
    <name evidence="1" type="ORF">EG68_07268</name>
</gene>
<dbReference type="Proteomes" id="UP000822476">
    <property type="component" value="Unassembled WGS sequence"/>
</dbReference>
<name>A0A8S9YSQ6_9TREM</name>
<evidence type="ECO:0000313" key="2">
    <source>
        <dbReference type="Proteomes" id="UP000822476"/>
    </source>
</evidence>
<dbReference type="PANTHER" id="PTHR37984:SF5">
    <property type="entry name" value="PROTEIN NYNRIN-LIKE"/>
    <property type="match status" value="1"/>
</dbReference>
<sequence length="97" mass="11474">MVAAIDYLEIHEVTRKRLREHTKMDDKLQQLEQYIPAGVPSVKNITDQLKCYYPLRQELSVIDDCIMRGSRFVPPSSLKHSGITRTLRRAGEWYWWP</sequence>
<accession>A0A8S9YSQ6</accession>
<keyword evidence="2" id="KW-1185">Reference proteome</keyword>